<sequence>MENVIHHCMEGCGGIGEAEEHYQGFVQPPIRYEGGLPLVTGFDPDVVVSPSDIELRKERGAAKLIYHLGDQRQGVAIFDCDRVQPAVVLDGSKRPFLLFDEEEGRRDG</sequence>
<dbReference type="EMBL" id="JADOXO010001086">
    <property type="protein sequence ID" value="KAF9798183.1"/>
    <property type="molecule type" value="Genomic_DNA"/>
</dbReference>
<dbReference type="AlphaFoldDB" id="A0A8H7TWD5"/>
<proteinExistence type="predicted"/>
<accession>A0A8H7TWD5</accession>
<reference evidence="1" key="1">
    <citation type="submission" date="2020-11" db="EMBL/GenBank/DDBJ databases">
        <authorList>
            <person name="Koelle M."/>
            <person name="Horta M.A.C."/>
            <person name="Nowrousian M."/>
            <person name="Ohm R.A."/>
            <person name="Benz P."/>
            <person name="Pilgard A."/>
        </authorList>
    </citation>
    <scope>NUCLEOTIDE SEQUENCE</scope>
    <source>
        <strain evidence="1">FPRL280</strain>
    </source>
</reference>
<reference evidence="1" key="2">
    <citation type="journal article" name="Front. Microbiol.">
        <title>Degradative Capacity of Two Strains of Rhodonia placenta: From Phenotype to Genotype.</title>
        <authorList>
            <person name="Kolle M."/>
            <person name="Horta M.A.C."/>
            <person name="Nowrousian M."/>
            <person name="Ohm R.A."/>
            <person name="Benz J.P."/>
            <person name="Pilgard A."/>
        </authorList>
    </citation>
    <scope>NUCLEOTIDE SEQUENCE</scope>
    <source>
        <strain evidence="1">FPRL280</strain>
    </source>
</reference>
<gene>
    <name evidence="1" type="ORF">IEO21_10778</name>
</gene>
<comment type="caution">
    <text evidence="1">The sequence shown here is derived from an EMBL/GenBank/DDBJ whole genome shotgun (WGS) entry which is preliminary data.</text>
</comment>
<name>A0A8H7TWD5_9APHY</name>
<evidence type="ECO:0000313" key="2">
    <source>
        <dbReference type="Proteomes" id="UP000639403"/>
    </source>
</evidence>
<evidence type="ECO:0000313" key="1">
    <source>
        <dbReference type="EMBL" id="KAF9798183.1"/>
    </source>
</evidence>
<organism evidence="1 2">
    <name type="scientific">Rhodonia placenta</name>
    <dbReference type="NCBI Taxonomy" id="104341"/>
    <lineage>
        <taxon>Eukaryota</taxon>
        <taxon>Fungi</taxon>
        <taxon>Dikarya</taxon>
        <taxon>Basidiomycota</taxon>
        <taxon>Agaricomycotina</taxon>
        <taxon>Agaricomycetes</taxon>
        <taxon>Polyporales</taxon>
        <taxon>Adustoporiaceae</taxon>
        <taxon>Rhodonia</taxon>
    </lineage>
</organism>
<protein>
    <submittedName>
        <fullName evidence="1">Uncharacterized protein</fullName>
    </submittedName>
</protein>
<dbReference type="Proteomes" id="UP000639403">
    <property type="component" value="Unassembled WGS sequence"/>
</dbReference>